<evidence type="ECO:0000313" key="3">
    <source>
        <dbReference type="Proteomes" id="UP000266841"/>
    </source>
</evidence>
<dbReference type="Proteomes" id="UP000266841">
    <property type="component" value="Unassembled WGS sequence"/>
</dbReference>
<reference evidence="2 3" key="1">
    <citation type="journal article" date="2012" name="Genome Biol.">
        <title>Genome and low-iron response of an oceanic diatom adapted to chronic iron limitation.</title>
        <authorList>
            <person name="Lommer M."/>
            <person name="Specht M."/>
            <person name="Roy A.S."/>
            <person name="Kraemer L."/>
            <person name="Andreson R."/>
            <person name="Gutowska M.A."/>
            <person name="Wolf J."/>
            <person name="Bergner S.V."/>
            <person name="Schilhabel M.B."/>
            <person name="Klostermeier U.C."/>
            <person name="Beiko R.G."/>
            <person name="Rosenstiel P."/>
            <person name="Hippler M."/>
            <person name="Laroche J."/>
        </authorList>
    </citation>
    <scope>NUCLEOTIDE SEQUENCE [LARGE SCALE GENOMIC DNA]</scope>
    <source>
        <strain evidence="2 3">CCMP1005</strain>
    </source>
</reference>
<keyword evidence="3" id="KW-1185">Reference proteome</keyword>
<evidence type="ECO:0000313" key="2">
    <source>
        <dbReference type="EMBL" id="EJK74121.1"/>
    </source>
</evidence>
<comment type="caution">
    <text evidence="2">The sequence shown here is derived from an EMBL/GenBank/DDBJ whole genome shotgun (WGS) entry which is preliminary data.</text>
</comment>
<feature type="non-terminal residue" evidence="2">
    <location>
        <position position="1"/>
    </location>
</feature>
<proteinExistence type="predicted"/>
<sequence length="295" mass="31902">RHVPPPDVPVVVVVGDRAGLVRKGGRPDRRPDQVRRAPPVRALDALLGRGAHARGVPRQQPPDGGGTPRRAAGERPRRGGVGEQVEQDQGDTGPEGGDTHDTASRTEGGEVLPRRGPDPDISMSSVLQAEDAVRLPSCVNSLGEYLTISGDNIRESGGDAVAAYAFSSLEQYIPFYLMQSARIMAGGARPITMNGIESLDRTGSVLYRDLKGATGFEGSFWDEGAAAESFEGSAVFVSLMELTMGDLEDFYRENPGRFSDKDYALMFQFSGPRRRGDSRRFNLLKSKLKTERRGG</sequence>
<organism evidence="2 3">
    <name type="scientific">Thalassiosira oceanica</name>
    <name type="common">Marine diatom</name>
    <dbReference type="NCBI Taxonomy" id="159749"/>
    <lineage>
        <taxon>Eukaryota</taxon>
        <taxon>Sar</taxon>
        <taxon>Stramenopiles</taxon>
        <taxon>Ochrophyta</taxon>
        <taxon>Bacillariophyta</taxon>
        <taxon>Coscinodiscophyceae</taxon>
        <taxon>Thalassiosirophycidae</taxon>
        <taxon>Thalassiosirales</taxon>
        <taxon>Thalassiosiraceae</taxon>
        <taxon>Thalassiosira</taxon>
    </lineage>
</organism>
<dbReference type="OrthoDB" id="42277at2759"/>
<feature type="region of interest" description="Disordered" evidence="1">
    <location>
        <begin position="19"/>
        <end position="122"/>
    </location>
</feature>
<dbReference type="AlphaFoldDB" id="K0TJP1"/>
<dbReference type="EMBL" id="AGNL01003937">
    <property type="protein sequence ID" value="EJK74121.1"/>
    <property type="molecule type" value="Genomic_DNA"/>
</dbReference>
<evidence type="ECO:0000256" key="1">
    <source>
        <dbReference type="SAM" id="MobiDB-lite"/>
    </source>
</evidence>
<gene>
    <name evidence="2" type="ORF">THAOC_04223</name>
</gene>
<name>K0TJP1_THAOC</name>
<feature type="compositionally biased region" description="Basic and acidic residues" evidence="1">
    <location>
        <begin position="97"/>
        <end position="118"/>
    </location>
</feature>
<feature type="compositionally biased region" description="Basic and acidic residues" evidence="1">
    <location>
        <begin position="25"/>
        <end position="35"/>
    </location>
</feature>
<protein>
    <submittedName>
        <fullName evidence="2">Uncharacterized protein</fullName>
    </submittedName>
</protein>
<accession>K0TJP1</accession>